<evidence type="ECO:0000256" key="7">
    <source>
        <dbReference type="SAM" id="SignalP"/>
    </source>
</evidence>
<dbReference type="InterPro" id="IPR020846">
    <property type="entry name" value="MFS_dom"/>
</dbReference>
<dbReference type="Proteomes" id="UP000077154">
    <property type="component" value="Unassembled WGS sequence"/>
</dbReference>
<feature type="domain" description="Major facilitator superfamily (MFS) profile" evidence="8">
    <location>
        <begin position="15"/>
        <end position="123"/>
    </location>
</feature>
<protein>
    <recommendedName>
        <fullName evidence="8">Major facilitator superfamily (MFS) profile domain-containing protein</fullName>
    </recommendedName>
</protein>
<dbReference type="Gene3D" id="1.20.1720.10">
    <property type="entry name" value="Multidrug resistance protein D"/>
    <property type="match status" value="1"/>
</dbReference>
<sequence length="123" mass="13252">MAKMPRRQPKLPVWQLIILAICRLAEPIAATSVFPYLPEMIESFGVKKQGVAKWAGITSAVFSLSQSITAIIWGRASDMFGRKPVILVGLTSTMIMSILWGFSTSLTWAIIARALSGGGNGNG</sequence>
<evidence type="ECO:0000256" key="3">
    <source>
        <dbReference type="ARBA" id="ARBA00022692"/>
    </source>
</evidence>
<keyword evidence="7" id="KW-0732">Signal</keyword>
<gene>
    <name evidence="9" type="ORF">VC83_06582</name>
</gene>
<evidence type="ECO:0000259" key="8">
    <source>
        <dbReference type="PROSITE" id="PS50850"/>
    </source>
</evidence>
<dbReference type="Pfam" id="PF07690">
    <property type="entry name" value="MFS_1"/>
    <property type="match status" value="1"/>
</dbReference>
<feature type="chain" id="PRO_5008056423" description="Major facilitator superfamily (MFS) profile domain-containing protein" evidence="7">
    <location>
        <begin position="31"/>
        <end position="123"/>
    </location>
</feature>
<keyword evidence="5 6" id="KW-0472">Membrane</keyword>
<evidence type="ECO:0000256" key="1">
    <source>
        <dbReference type="ARBA" id="ARBA00004141"/>
    </source>
</evidence>
<dbReference type="RefSeq" id="XP_024323498.1">
    <property type="nucleotide sequence ID" value="XM_024470177.1"/>
</dbReference>
<feature type="transmembrane region" description="Helical" evidence="6">
    <location>
        <begin position="85"/>
        <end position="111"/>
    </location>
</feature>
<dbReference type="OrthoDB" id="10262656at2759"/>
<evidence type="ECO:0000256" key="4">
    <source>
        <dbReference type="ARBA" id="ARBA00022989"/>
    </source>
</evidence>
<keyword evidence="3 6" id="KW-0812">Transmembrane</keyword>
<dbReference type="EMBL" id="KV441397">
    <property type="protein sequence ID" value="OAF58213.1"/>
    <property type="molecule type" value="Genomic_DNA"/>
</dbReference>
<name>A0A177AAK5_9PEZI</name>
<feature type="signal peptide" evidence="7">
    <location>
        <begin position="1"/>
        <end position="30"/>
    </location>
</feature>
<keyword evidence="2" id="KW-0813">Transport</keyword>
<dbReference type="InterPro" id="IPR036259">
    <property type="entry name" value="MFS_trans_sf"/>
</dbReference>
<dbReference type="GO" id="GO:0016020">
    <property type="term" value="C:membrane"/>
    <property type="evidence" value="ECO:0007669"/>
    <property type="project" value="UniProtKB-SubCell"/>
</dbReference>
<dbReference type="PANTHER" id="PTHR23504:SF8">
    <property type="entry name" value="TRANSPORTER, PUTATIVE (AFU_ORTHOLOGUE AFUA_1G03730)-RELATED"/>
    <property type="match status" value="1"/>
</dbReference>
<comment type="subcellular location">
    <subcellularLocation>
        <location evidence="1">Membrane</location>
        <topology evidence="1">Multi-pass membrane protein</topology>
    </subcellularLocation>
</comment>
<dbReference type="PANTHER" id="PTHR23504">
    <property type="entry name" value="MAJOR FACILITATOR SUPERFAMILY DOMAIN-CONTAINING PROTEIN 10"/>
    <property type="match status" value="1"/>
</dbReference>
<dbReference type="InterPro" id="IPR011701">
    <property type="entry name" value="MFS"/>
</dbReference>
<dbReference type="GO" id="GO:0022857">
    <property type="term" value="F:transmembrane transporter activity"/>
    <property type="evidence" value="ECO:0007669"/>
    <property type="project" value="InterPro"/>
</dbReference>
<dbReference type="GeneID" id="36289640"/>
<accession>A0A177AAK5</accession>
<evidence type="ECO:0000313" key="9">
    <source>
        <dbReference type="EMBL" id="OAF58213.1"/>
    </source>
</evidence>
<evidence type="ECO:0000256" key="2">
    <source>
        <dbReference type="ARBA" id="ARBA00022448"/>
    </source>
</evidence>
<proteinExistence type="predicted"/>
<evidence type="ECO:0000256" key="6">
    <source>
        <dbReference type="SAM" id="Phobius"/>
    </source>
</evidence>
<dbReference type="AlphaFoldDB" id="A0A177AAK5"/>
<feature type="transmembrane region" description="Helical" evidence="6">
    <location>
        <begin position="54"/>
        <end position="73"/>
    </location>
</feature>
<dbReference type="PROSITE" id="PS50850">
    <property type="entry name" value="MFS"/>
    <property type="match status" value="1"/>
</dbReference>
<keyword evidence="4 6" id="KW-1133">Transmembrane helix</keyword>
<evidence type="ECO:0000256" key="5">
    <source>
        <dbReference type="ARBA" id="ARBA00023136"/>
    </source>
</evidence>
<organism evidence="9">
    <name type="scientific">Pseudogymnoascus destructans</name>
    <dbReference type="NCBI Taxonomy" id="655981"/>
    <lineage>
        <taxon>Eukaryota</taxon>
        <taxon>Fungi</taxon>
        <taxon>Dikarya</taxon>
        <taxon>Ascomycota</taxon>
        <taxon>Pezizomycotina</taxon>
        <taxon>Leotiomycetes</taxon>
        <taxon>Thelebolales</taxon>
        <taxon>Thelebolaceae</taxon>
        <taxon>Pseudogymnoascus</taxon>
    </lineage>
</organism>
<reference evidence="9" key="1">
    <citation type="submission" date="2016-03" db="EMBL/GenBank/DDBJ databases">
        <title>Updated assembly of Pseudogymnoascus destructans, the fungus causing white-nose syndrome of bats.</title>
        <authorList>
            <person name="Palmer J.M."/>
            <person name="Drees K.P."/>
            <person name="Foster J.T."/>
            <person name="Lindner D.L."/>
        </authorList>
    </citation>
    <scope>NUCLEOTIDE SEQUENCE [LARGE SCALE GENOMIC DNA]</scope>
    <source>
        <strain evidence="9">20631-21</strain>
    </source>
</reference>
<dbReference type="SUPFAM" id="SSF103473">
    <property type="entry name" value="MFS general substrate transporter"/>
    <property type="match status" value="1"/>
</dbReference>
<dbReference type="VEuPathDB" id="FungiDB:GMDG_08256"/>